<dbReference type="EMBL" id="DS694396">
    <property type="protein sequence ID" value="EEC04919.1"/>
    <property type="molecule type" value="Genomic_DNA"/>
</dbReference>
<dbReference type="VEuPathDB" id="VectorBase:ISCI005043"/>
<evidence type="ECO:0000313" key="1">
    <source>
        <dbReference type="EMBL" id="EEC04919.1"/>
    </source>
</evidence>
<accession>B7PE97</accession>
<name>B7PE97_IXOSC</name>
<organism>
    <name type="scientific">Ixodes scapularis</name>
    <name type="common">Black-legged tick</name>
    <name type="synonym">Deer tick</name>
    <dbReference type="NCBI Taxonomy" id="6945"/>
    <lineage>
        <taxon>Eukaryota</taxon>
        <taxon>Metazoa</taxon>
        <taxon>Ecdysozoa</taxon>
        <taxon>Arthropoda</taxon>
        <taxon>Chelicerata</taxon>
        <taxon>Arachnida</taxon>
        <taxon>Acari</taxon>
        <taxon>Parasitiformes</taxon>
        <taxon>Ixodida</taxon>
        <taxon>Ixodoidea</taxon>
        <taxon>Ixodidae</taxon>
        <taxon>Ixodinae</taxon>
        <taxon>Ixodes</taxon>
    </lineage>
</organism>
<protein>
    <submittedName>
        <fullName evidence="1">Uncharacterized protein</fullName>
    </submittedName>
</protein>
<dbReference type="VEuPathDB" id="VectorBase:ISCW005043"/>
<proteinExistence type="predicted"/>
<dbReference type="HOGENOM" id="CLU_2216430_0_0_1"/>
<dbReference type="PaxDb" id="6945-B7PE97"/>
<feature type="non-terminal residue" evidence="1">
    <location>
        <position position="1"/>
    </location>
</feature>
<dbReference type="AlphaFoldDB" id="B7PE97"/>
<gene>
    <name evidence="1" type="ORF">IscW_ISCW005043</name>
</gene>
<sequence length="108" mass="12312">GTKIIYVCKQHALYDLQILVCKALYGTVVCFQSVFIVTYLEQMERVSNIVGNENPVYCSCVSSKFSYLVSSNKRQKKMVDIERPAIPLKNKYLTPLHKPIHRRGCPSA</sequence>
<reference evidence="1" key="1">
    <citation type="submission" date="2008-03" db="EMBL/GenBank/DDBJ databases">
        <title>Annotation of Ixodes scapularis.</title>
        <authorList>
            <consortium name="Ixodes scapularis Genome Project Consortium"/>
            <person name="Caler E."/>
            <person name="Hannick L.I."/>
            <person name="Bidwell S."/>
            <person name="Joardar V."/>
            <person name="Thiagarajan M."/>
            <person name="Amedeo P."/>
            <person name="Galinsky K.J."/>
            <person name="Schobel S."/>
            <person name="Inman J."/>
            <person name="Hostetler J."/>
            <person name="Miller J."/>
            <person name="Hammond M."/>
            <person name="Megy K."/>
            <person name="Lawson D."/>
            <person name="Kodira C."/>
            <person name="Sutton G."/>
            <person name="Meyer J."/>
            <person name="Hill C.A."/>
            <person name="Birren B."/>
            <person name="Nene V."/>
            <person name="Collins F."/>
            <person name="Alarcon-Chaidez F."/>
            <person name="Wikel S."/>
            <person name="Strausberg R."/>
        </authorList>
    </citation>
    <scope>NUCLEOTIDE SEQUENCE [LARGE SCALE GENOMIC DNA]</scope>
    <source>
        <strain evidence="1">Wikel colony</strain>
    </source>
</reference>
<feature type="non-terminal residue" evidence="1">
    <location>
        <position position="108"/>
    </location>
</feature>